<protein>
    <submittedName>
        <fullName evidence="9">Formate hydrogenlyase transcriptional activator</fullName>
    </submittedName>
</protein>
<dbReference type="PRINTS" id="PR01590">
    <property type="entry name" value="HTHFIS"/>
</dbReference>
<keyword evidence="2" id="KW-0067">ATP-binding</keyword>
<dbReference type="PANTHER" id="PTHR32071:SF123">
    <property type="entry name" value="DNA-BINDING TRANSCRIPTIONAL ACTIVATOR HYFR-RELATED"/>
    <property type="match status" value="1"/>
</dbReference>
<dbReference type="EMBL" id="LR590464">
    <property type="protein sequence ID" value="VTP76261.1"/>
    <property type="molecule type" value="Genomic_DNA"/>
</dbReference>
<keyword evidence="1" id="KW-0547">Nucleotide-binding</keyword>
<evidence type="ECO:0000313" key="9">
    <source>
        <dbReference type="EMBL" id="VTP76261.1"/>
    </source>
</evidence>
<keyword evidence="7" id="KW-0804">Transcription</keyword>
<dbReference type="PANTHER" id="PTHR32071">
    <property type="entry name" value="TRANSCRIPTIONAL REGULATORY PROTEIN"/>
    <property type="match status" value="1"/>
</dbReference>
<dbReference type="AlphaFoldDB" id="A0A4U9IIP3"/>
<keyword evidence="6" id="KW-0010">Activator</keyword>
<dbReference type="GO" id="GO:0043565">
    <property type="term" value="F:sequence-specific DNA binding"/>
    <property type="evidence" value="ECO:0007669"/>
    <property type="project" value="InterPro"/>
</dbReference>
<evidence type="ECO:0000313" key="10">
    <source>
        <dbReference type="Proteomes" id="UP000310719"/>
    </source>
</evidence>
<evidence type="ECO:0000256" key="1">
    <source>
        <dbReference type="ARBA" id="ARBA00022741"/>
    </source>
</evidence>
<feature type="domain" description="Sigma-54 factor interaction" evidence="8">
    <location>
        <begin position="1"/>
        <end position="67"/>
    </location>
</feature>
<keyword evidence="3" id="KW-0902">Two-component regulatory system</keyword>
<dbReference type="GO" id="GO:0000160">
    <property type="term" value="P:phosphorelay signal transduction system"/>
    <property type="evidence" value="ECO:0007669"/>
    <property type="project" value="UniProtKB-KW"/>
</dbReference>
<evidence type="ECO:0000256" key="6">
    <source>
        <dbReference type="ARBA" id="ARBA00023159"/>
    </source>
</evidence>
<dbReference type="GO" id="GO:0005524">
    <property type="term" value="F:ATP binding"/>
    <property type="evidence" value="ECO:0007669"/>
    <property type="project" value="UniProtKB-KW"/>
</dbReference>
<keyword evidence="4" id="KW-0805">Transcription regulation</keyword>
<dbReference type="Gene3D" id="1.10.8.60">
    <property type="match status" value="1"/>
</dbReference>
<evidence type="ECO:0000256" key="7">
    <source>
        <dbReference type="ARBA" id="ARBA00023163"/>
    </source>
</evidence>
<dbReference type="GO" id="GO:0016829">
    <property type="term" value="F:lyase activity"/>
    <property type="evidence" value="ECO:0007669"/>
    <property type="project" value="UniProtKB-KW"/>
</dbReference>
<sequence>MFPIFLPPLRERPEDIPLLVKSFTSKIAHRLGRNIDSIPADTLRQLSKMEWPGNVRELENVIERAVLLTRGNVLQLSLPDIDYPRFVSATPPETAVSTLREGEEEYQHIMRVLKETNGVIAGPRGAAQRLGLKRTTLLSRMKRLGIDKNDLL</sequence>
<dbReference type="InterPro" id="IPR025944">
    <property type="entry name" value="Sigma_54_int_dom_CS"/>
</dbReference>
<dbReference type="Pfam" id="PF02954">
    <property type="entry name" value="HTH_8"/>
    <property type="match status" value="1"/>
</dbReference>
<keyword evidence="5" id="KW-0238">DNA-binding</keyword>
<dbReference type="PROSITE" id="PS50045">
    <property type="entry name" value="SIGMA54_INTERACT_4"/>
    <property type="match status" value="1"/>
</dbReference>
<dbReference type="InterPro" id="IPR058031">
    <property type="entry name" value="AAA_lid_NorR"/>
</dbReference>
<evidence type="ECO:0000256" key="4">
    <source>
        <dbReference type="ARBA" id="ARBA00023015"/>
    </source>
</evidence>
<dbReference type="InterPro" id="IPR002197">
    <property type="entry name" value="HTH_Fis"/>
</dbReference>
<proteinExistence type="predicted"/>
<accession>A0A4U9IIP3</accession>
<dbReference type="Pfam" id="PF25601">
    <property type="entry name" value="AAA_lid_14"/>
    <property type="match status" value="1"/>
</dbReference>
<name>A0A4U9IIP3_9ENTR</name>
<dbReference type="Proteomes" id="UP000310719">
    <property type="component" value="Chromosome"/>
</dbReference>
<evidence type="ECO:0000259" key="8">
    <source>
        <dbReference type="PROSITE" id="PS50045"/>
    </source>
</evidence>
<reference evidence="9 10" key="1">
    <citation type="submission" date="2019-05" db="EMBL/GenBank/DDBJ databases">
        <authorList>
            <consortium name="Pathogen Informatics"/>
        </authorList>
    </citation>
    <scope>NUCLEOTIDE SEQUENCE [LARGE SCALE GENOMIC DNA]</scope>
    <source>
        <strain evidence="9 10">NCTC13032</strain>
    </source>
</reference>
<dbReference type="SUPFAM" id="SSF52540">
    <property type="entry name" value="P-loop containing nucleoside triphosphate hydrolases"/>
    <property type="match status" value="1"/>
</dbReference>
<dbReference type="FunFam" id="1.10.8.60:FF:000014">
    <property type="entry name" value="DNA-binding transcriptional regulator NtrC"/>
    <property type="match status" value="1"/>
</dbReference>
<dbReference type="Gene3D" id="1.10.10.60">
    <property type="entry name" value="Homeodomain-like"/>
    <property type="match status" value="1"/>
</dbReference>
<evidence type="ECO:0000256" key="3">
    <source>
        <dbReference type="ARBA" id="ARBA00023012"/>
    </source>
</evidence>
<organism evidence="9 10">
    <name type="scientific">Leclercia adecarboxylata</name>
    <dbReference type="NCBI Taxonomy" id="83655"/>
    <lineage>
        <taxon>Bacteria</taxon>
        <taxon>Pseudomonadati</taxon>
        <taxon>Pseudomonadota</taxon>
        <taxon>Gammaproteobacteria</taxon>
        <taxon>Enterobacterales</taxon>
        <taxon>Enterobacteriaceae</taxon>
        <taxon>Leclercia</taxon>
    </lineage>
</organism>
<dbReference type="InterPro" id="IPR002078">
    <property type="entry name" value="Sigma_54_int"/>
</dbReference>
<dbReference type="PROSITE" id="PS00688">
    <property type="entry name" value="SIGMA54_INTERACT_3"/>
    <property type="match status" value="1"/>
</dbReference>
<dbReference type="InterPro" id="IPR009057">
    <property type="entry name" value="Homeodomain-like_sf"/>
</dbReference>
<gene>
    <name evidence="9" type="primary">fhlA_3</name>
    <name evidence="9" type="ORF">NCTC13032_05771</name>
</gene>
<dbReference type="GO" id="GO:0006355">
    <property type="term" value="P:regulation of DNA-templated transcription"/>
    <property type="evidence" value="ECO:0007669"/>
    <property type="project" value="InterPro"/>
</dbReference>
<evidence type="ECO:0000256" key="2">
    <source>
        <dbReference type="ARBA" id="ARBA00022840"/>
    </source>
</evidence>
<evidence type="ECO:0000256" key="5">
    <source>
        <dbReference type="ARBA" id="ARBA00023125"/>
    </source>
</evidence>
<dbReference type="InterPro" id="IPR027417">
    <property type="entry name" value="P-loop_NTPase"/>
</dbReference>
<dbReference type="SUPFAM" id="SSF46689">
    <property type="entry name" value="Homeodomain-like"/>
    <property type="match status" value="1"/>
</dbReference>
<keyword evidence="9" id="KW-0456">Lyase</keyword>